<evidence type="ECO:0000313" key="3">
    <source>
        <dbReference type="EMBL" id="ANY80142.1"/>
    </source>
</evidence>
<dbReference type="KEGG" id="moc:BB934_19500"/>
<dbReference type="Gene3D" id="3.30.530.20">
    <property type="match status" value="1"/>
</dbReference>
<sequence>MNADAKPAIVVVRRFDASPERVFDAWLDPQIARHWLFSTPDGEMVRAETDARVGGRFTFTERRDGEDVEHVGEYLVVDRPSRLVFTFGVPKYSTEYDRVTVEIRRLDKGCELTLTDEMSPEIYREWGERTRSGWTMLLDGLAALLGDEKRA</sequence>
<dbReference type="InterPro" id="IPR013538">
    <property type="entry name" value="ASHA1/2-like_C"/>
</dbReference>
<feature type="domain" description="Activator of Hsp90 ATPase homologue 1/2-like C-terminal" evidence="2">
    <location>
        <begin position="16"/>
        <end position="146"/>
    </location>
</feature>
<gene>
    <name evidence="3" type="ORF">BB934_19500</name>
</gene>
<dbReference type="CDD" id="cd07814">
    <property type="entry name" value="SRPBCC_CalC_Aha1-like"/>
    <property type="match status" value="1"/>
</dbReference>
<dbReference type="RefSeq" id="WP_099511147.1">
    <property type="nucleotide sequence ID" value="NZ_CP016616.1"/>
</dbReference>
<organism evidence="3">
    <name type="scientific">Microvirga ossetica</name>
    <dbReference type="NCBI Taxonomy" id="1882682"/>
    <lineage>
        <taxon>Bacteria</taxon>
        <taxon>Pseudomonadati</taxon>
        <taxon>Pseudomonadota</taxon>
        <taxon>Alphaproteobacteria</taxon>
        <taxon>Hyphomicrobiales</taxon>
        <taxon>Methylobacteriaceae</taxon>
        <taxon>Microvirga</taxon>
    </lineage>
</organism>
<name>A0A1B2EJX4_9HYPH</name>
<reference evidence="3" key="1">
    <citation type="submission" date="2016-07" db="EMBL/GenBank/DDBJ databases">
        <title>Microvirga ossetica sp. nov. a new species of rhizobia isolated from root nodules of the legume species Vicia alpestris Steven originated from North Ossetia region in the Caucasus.</title>
        <authorList>
            <person name="Safronova V.I."/>
            <person name="Kuznetsova I.G."/>
            <person name="Sazanova A.L."/>
            <person name="Belimov A."/>
            <person name="Andronov E."/>
            <person name="Osledkin Y.S."/>
            <person name="Onishchuk O.P."/>
            <person name="Kurchak O.N."/>
            <person name="Shaposhnikov A.I."/>
            <person name="Willems A."/>
            <person name="Tikhonovich I.A."/>
        </authorList>
    </citation>
    <scope>NUCLEOTIDE SEQUENCE [LARGE SCALE GENOMIC DNA]</scope>
    <source>
        <strain evidence="3">V5/3M</strain>
    </source>
</reference>
<proteinExistence type="inferred from homology"/>
<dbReference type="Pfam" id="PF08327">
    <property type="entry name" value="AHSA1"/>
    <property type="match status" value="1"/>
</dbReference>
<dbReference type="OrthoDB" id="9805228at2"/>
<accession>A0A1B2EJX4</accession>
<dbReference type="SUPFAM" id="SSF55961">
    <property type="entry name" value="Bet v1-like"/>
    <property type="match status" value="1"/>
</dbReference>
<dbReference type="EMBL" id="CP016616">
    <property type="protein sequence ID" value="ANY80142.1"/>
    <property type="molecule type" value="Genomic_DNA"/>
</dbReference>
<evidence type="ECO:0000256" key="1">
    <source>
        <dbReference type="ARBA" id="ARBA00006817"/>
    </source>
</evidence>
<dbReference type="InterPro" id="IPR023393">
    <property type="entry name" value="START-like_dom_sf"/>
</dbReference>
<dbReference type="AlphaFoldDB" id="A0A1B2EJX4"/>
<protein>
    <submittedName>
        <fullName evidence="3">ATPase</fullName>
    </submittedName>
</protein>
<evidence type="ECO:0000259" key="2">
    <source>
        <dbReference type="Pfam" id="PF08327"/>
    </source>
</evidence>
<comment type="similarity">
    <text evidence="1">Belongs to the AHA1 family.</text>
</comment>